<dbReference type="EMBL" id="QJKJ01000114">
    <property type="protein sequence ID" value="RDY14200.1"/>
    <property type="molecule type" value="Genomic_DNA"/>
</dbReference>
<name>A0A371IGQ7_MUCPR</name>
<organism evidence="1 2">
    <name type="scientific">Mucuna pruriens</name>
    <name type="common">Velvet bean</name>
    <name type="synonym">Dolichos pruriens</name>
    <dbReference type="NCBI Taxonomy" id="157652"/>
    <lineage>
        <taxon>Eukaryota</taxon>
        <taxon>Viridiplantae</taxon>
        <taxon>Streptophyta</taxon>
        <taxon>Embryophyta</taxon>
        <taxon>Tracheophyta</taxon>
        <taxon>Spermatophyta</taxon>
        <taxon>Magnoliopsida</taxon>
        <taxon>eudicotyledons</taxon>
        <taxon>Gunneridae</taxon>
        <taxon>Pentapetalae</taxon>
        <taxon>rosids</taxon>
        <taxon>fabids</taxon>
        <taxon>Fabales</taxon>
        <taxon>Fabaceae</taxon>
        <taxon>Papilionoideae</taxon>
        <taxon>50 kb inversion clade</taxon>
        <taxon>NPAAA clade</taxon>
        <taxon>indigoferoid/millettioid clade</taxon>
        <taxon>Phaseoleae</taxon>
        <taxon>Mucuna</taxon>
    </lineage>
</organism>
<evidence type="ECO:0000313" key="2">
    <source>
        <dbReference type="Proteomes" id="UP000257109"/>
    </source>
</evidence>
<protein>
    <submittedName>
        <fullName evidence="1">Uncharacterized protein</fullName>
    </submittedName>
</protein>
<reference evidence="1" key="1">
    <citation type="submission" date="2018-05" db="EMBL/GenBank/DDBJ databases">
        <title>Draft genome of Mucuna pruriens seed.</title>
        <authorList>
            <person name="Nnadi N.E."/>
            <person name="Vos R."/>
            <person name="Hasami M.H."/>
            <person name="Devisetty U.K."/>
            <person name="Aguiy J.C."/>
        </authorList>
    </citation>
    <scope>NUCLEOTIDE SEQUENCE [LARGE SCALE GENOMIC DNA]</scope>
    <source>
        <strain evidence="1">JCA_2017</strain>
    </source>
</reference>
<accession>A0A371IGQ7</accession>
<dbReference type="AlphaFoldDB" id="A0A371IGQ7"/>
<sequence>MYSFQIWKEFHAPLLRLIVINGGWWNIAEGQKIPPYKHASAAYGTAIAGLPSQIAYGRWQKICHATIRK</sequence>
<gene>
    <name evidence="1" type="ORF">CR513_00760</name>
</gene>
<feature type="non-terminal residue" evidence="1">
    <location>
        <position position="1"/>
    </location>
</feature>
<dbReference type="OrthoDB" id="1448508at2759"/>
<keyword evidence="2" id="KW-1185">Reference proteome</keyword>
<comment type="caution">
    <text evidence="1">The sequence shown here is derived from an EMBL/GenBank/DDBJ whole genome shotgun (WGS) entry which is preliminary data.</text>
</comment>
<evidence type="ECO:0000313" key="1">
    <source>
        <dbReference type="EMBL" id="RDY14200.1"/>
    </source>
</evidence>
<proteinExistence type="predicted"/>
<dbReference type="Proteomes" id="UP000257109">
    <property type="component" value="Unassembled WGS sequence"/>
</dbReference>